<dbReference type="AlphaFoldDB" id="A0A1E3J1F9"/>
<dbReference type="PANTHER" id="PTHR21310:SF15">
    <property type="entry name" value="AMINOGLYCOSIDE PHOSPHOTRANSFERASE DOMAIN-CONTAINING PROTEIN"/>
    <property type="match status" value="1"/>
</dbReference>
<dbReference type="EMBL" id="AWGH01000014">
    <property type="protein sequence ID" value="ODN94703.1"/>
    <property type="molecule type" value="Genomic_DNA"/>
</dbReference>
<reference evidence="1 2" key="1">
    <citation type="submission" date="2016-06" db="EMBL/GenBank/DDBJ databases">
        <title>Evolution of pathogenesis and genome organization in the Tremellales.</title>
        <authorList>
            <person name="Cuomo C."/>
            <person name="Litvintseva A."/>
            <person name="Heitman J."/>
            <person name="Chen Y."/>
            <person name="Sun S."/>
            <person name="Springer D."/>
            <person name="Dromer F."/>
            <person name="Young S."/>
            <person name="Zeng Q."/>
            <person name="Chapman S."/>
            <person name="Gujja S."/>
            <person name="Saif S."/>
            <person name="Birren B."/>
        </authorList>
    </citation>
    <scope>NUCLEOTIDE SEQUENCE [LARGE SCALE GENOMIC DNA]</scope>
    <source>
        <strain evidence="1 2">CBS 7118</strain>
    </source>
</reference>
<dbReference type="InterPro" id="IPR051678">
    <property type="entry name" value="AGP_Transferase"/>
</dbReference>
<name>A0A1E3J1F9_9TREE</name>
<evidence type="ECO:0000313" key="1">
    <source>
        <dbReference type="EMBL" id="ODN94703.1"/>
    </source>
</evidence>
<dbReference type="RefSeq" id="XP_019030982.1">
    <property type="nucleotide sequence ID" value="XM_019176950.1"/>
</dbReference>
<accession>A0A1E3J1F9</accession>
<protein>
    <recommendedName>
        <fullName evidence="3">Aminoglycoside phosphotransferase domain-containing protein</fullName>
    </recommendedName>
</protein>
<comment type="caution">
    <text evidence="1">The sequence shown here is derived from an EMBL/GenBank/DDBJ whole genome shotgun (WGS) entry which is preliminary data.</text>
</comment>
<dbReference type="GeneID" id="30194057"/>
<dbReference type="OrthoDB" id="2561803at2759"/>
<proteinExistence type="predicted"/>
<dbReference type="Proteomes" id="UP000094819">
    <property type="component" value="Unassembled WGS sequence"/>
</dbReference>
<keyword evidence="2" id="KW-1185">Reference proteome</keyword>
<evidence type="ECO:0000313" key="2">
    <source>
        <dbReference type="Proteomes" id="UP000094819"/>
    </source>
</evidence>
<evidence type="ECO:0008006" key="3">
    <source>
        <dbReference type="Google" id="ProtNLM"/>
    </source>
</evidence>
<sequence>MSVLSSQNYLMEKDSTFCSKGTASMHLVRNLTIPPFSSITDDEYRGTSEFQVGFDDGVKWLLRVPRQDHRSPASDLEALVVSSEVTTLGILKKGGIKVPDIWVPQKIAQGAAPGNYFFQEFVNGSEILFDAFATGLISTSNALYEDVVLHYIGLSNIKRNVKGIGSLYPSGDADYVLPISRRGSFMRPEAPYFFGPFRTLRDQYLAHIQQLIEYTLDIGYIAVLRSPIHCILLLLELRDLVKDCELLAKEEDEFLIHHGDLNIGQCLKNEKGGIASVLDWDWSFTHNYQGRSLRITFLQYAPMRGMLFQQHGRSDLAGCILQGRIYLRINEALSLESPYPMFYLEDPGPIIGIRSAFRDLGQKGVGGHVESLEEWQREGLGKYENEVVLAEMKTRHTEWEELNERGVDMSESEMEEVFEKELALVEAARKEAKVD</sequence>
<dbReference type="PANTHER" id="PTHR21310">
    <property type="entry name" value="AMINOGLYCOSIDE PHOSPHOTRANSFERASE-RELATED-RELATED"/>
    <property type="match status" value="1"/>
</dbReference>
<organism evidence="1 2">
    <name type="scientific">Cryptococcus wingfieldii CBS 7118</name>
    <dbReference type="NCBI Taxonomy" id="1295528"/>
    <lineage>
        <taxon>Eukaryota</taxon>
        <taxon>Fungi</taxon>
        <taxon>Dikarya</taxon>
        <taxon>Basidiomycota</taxon>
        <taxon>Agaricomycotina</taxon>
        <taxon>Tremellomycetes</taxon>
        <taxon>Tremellales</taxon>
        <taxon>Cryptococcaceae</taxon>
        <taxon>Cryptococcus</taxon>
    </lineage>
</organism>
<gene>
    <name evidence="1" type="ORF">L198_04844</name>
</gene>